<evidence type="ECO:0008006" key="6">
    <source>
        <dbReference type="Google" id="ProtNLM"/>
    </source>
</evidence>
<organism evidence="4 5">
    <name type="scientific">Friedmanniomyces simplex</name>
    <dbReference type="NCBI Taxonomy" id="329884"/>
    <lineage>
        <taxon>Eukaryota</taxon>
        <taxon>Fungi</taxon>
        <taxon>Dikarya</taxon>
        <taxon>Ascomycota</taxon>
        <taxon>Pezizomycotina</taxon>
        <taxon>Dothideomycetes</taxon>
        <taxon>Dothideomycetidae</taxon>
        <taxon>Mycosphaerellales</taxon>
        <taxon>Teratosphaeriaceae</taxon>
        <taxon>Friedmanniomyces</taxon>
    </lineage>
</organism>
<dbReference type="STRING" id="329884.A0A4U0X730"/>
<keyword evidence="1" id="KW-0479">Metal-binding</keyword>
<feature type="compositionally biased region" description="Acidic residues" evidence="3">
    <location>
        <begin position="603"/>
        <end position="615"/>
    </location>
</feature>
<evidence type="ECO:0000256" key="2">
    <source>
        <dbReference type="ARBA" id="ARBA00022833"/>
    </source>
</evidence>
<dbReference type="PANTHER" id="PTHR46771:SF5">
    <property type="entry name" value="DETERIN"/>
    <property type="match status" value="1"/>
</dbReference>
<dbReference type="InterPro" id="IPR001370">
    <property type="entry name" value="BIR_rpt"/>
</dbReference>
<feature type="region of interest" description="Disordered" evidence="3">
    <location>
        <begin position="278"/>
        <end position="620"/>
    </location>
</feature>
<dbReference type="SUPFAM" id="SSF57924">
    <property type="entry name" value="Inhibitor of apoptosis (IAP) repeat"/>
    <property type="match status" value="2"/>
</dbReference>
<feature type="compositionally biased region" description="Basic and acidic residues" evidence="3">
    <location>
        <begin position="444"/>
        <end position="454"/>
    </location>
</feature>
<name>A0A4U0X730_9PEZI</name>
<feature type="compositionally biased region" description="Acidic residues" evidence="3">
    <location>
        <begin position="545"/>
        <end position="557"/>
    </location>
</feature>
<dbReference type="OrthoDB" id="2196114at2759"/>
<dbReference type="Proteomes" id="UP000309340">
    <property type="component" value="Unassembled WGS sequence"/>
</dbReference>
<feature type="compositionally biased region" description="Polar residues" evidence="3">
    <location>
        <begin position="764"/>
        <end position="791"/>
    </location>
</feature>
<protein>
    <recommendedName>
        <fullName evidence="6">BIR-domain-containing protein</fullName>
    </recommendedName>
</protein>
<dbReference type="CDD" id="cd00022">
    <property type="entry name" value="BIR"/>
    <property type="match status" value="2"/>
</dbReference>
<dbReference type="PANTHER" id="PTHR46771">
    <property type="entry name" value="DETERIN"/>
    <property type="match status" value="1"/>
</dbReference>
<feature type="compositionally biased region" description="Basic and acidic residues" evidence="3">
    <location>
        <begin position="424"/>
        <end position="434"/>
    </location>
</feature>
<feature type="compositionally biased region" description="Polar residues" evidence="3">
    <location>
        <begin position="365"/>
        <end position="375"/>
    </location>
</feature>
<feature type="region of interest" description="Disordered" evidence="3">
    <location>
        <begin position="660"/>
        <end position="791"/>
    </location>
</feature>
<dbReference type="SMART" id="SM00238">
    <property type="entry name" value="BIR"/>
    <property type="match status" value="2"/>
</dbReference>
<dbReference type="EMBL" id="NAJQ01000401">
    <property type="protein sequence ID" value="TKA70325.1"/>
    <property type="molecule type" value="Genomic_DNA"/>
</dbReference>
<dbReference type="Pfam" id="PF00653">
    <property type="entry name" value="BIR"/>
    <property type="match status" value="2"/>
</dbReference>
<reference evidence="4 5" key="1">
    <citation type="submission" date="2017-03" db="EMBL/GenBank/DDBJ databases">
        <title>Genomes of endolithic fungi from Antarctica.</title>
        <authorList>
            <person name="Coleine C."/>
            <person name="Masonjones S."/>
            <person name="Stajich J.E."/>
        </authorList>
    </citation>
    <scope>NUCLEOTIDE SEQUENCE [LARGE SCALE GENOMIC DNA]</scope>
    <source>
        <strain evidence="4 5">CCFEE 5184</strain>
    </source>
</reference>
<dbReference type="Gene3D" id="1.10.1170.10">
    <property type="entry name" value="Inhibitor Of Apoptosis Protein (2mihbC-IAP-1), Chain A"/>
    <property type="match status" value="2"/>
</dbReference>
<dbReference type="PROSITE" id="PS50143">
    <property type="entry name" value="BIR_REPEAT_2"/>
    <property type="match status" value="2"/>
</dbReference>
<feature type="compositionally biased region" description="Polar residues" evidence="3">
    <location>
        <begin position="706"/>
        <end position="724"/>
    </location>
</feature>
<feature type="region of interest" description="Disordered" evidence="3">
    <location>
        <begin position="225"/>
        <end position="252"/>
    </location>
</feature>
<keyword evidence="2" id="KW-0862">Zinc</keyword>
<feature type="compositionally biased region" description="Basic residues" evidence="3">
    <location>
        <begin position="568"/>
        <end position="587"/>
    </location>
</feature>
<proteinExistence type="predicted"/>
<sequence>MAVTPAMQTLSARLATFQQVHQLSKRRASSTSKKKGTTTITAEWPHEQPAVEELALVGFYYRPAPDNLDNVQCFLCAVRLDGWEASDSPLAEHLSHAPKCAWATCLSVSRSKRSTSNTDVEEEAEPEEPLDPMCDVLVAARTKTFQVGKGWPHEGEPGWRCQISEMVDAGWAFDPGAEMEDGVTCFYCGMSLDGWEPGDDPYEEHRRRKAECPFFVLCEKFGHGRGHGGGGKQKGGKGRLTASKGSRVSTQSAVSVVVSEAESEMAVNDSIMSNATTASQATVKGGKKKGGRTAKGGKGRKRANTVEEPEPERVAPEPQYRDAIPSRQSQAPGAFPESSVLEPEVEDVILPPPPPTRATRKGTRQSKQPDTSVFDASQLDGAAPVTKKSTRGRKAKASQPEPEPEPELELENEPEAMMDAEPEYEPKFEYDQRMSDVSAQLQEELEHSISHHDAPDDESTPQAAPRPKRGVKRSSDGMVKREQESSVVMGMEFPEPPVHTAVQAKAKGKKGRKVSKQVAAAPRQEEERVQVLDEEQESGNWEVFPAEEEAEPEAEPEPEVKQPVVKKAASKSKKAPAAKRGKGKKASSTRSSKATATDREPVVEDDLAEGEDDLERDEREIEAELARMAEEQAARERVEAVAVMEEQERVHEFEASPLPELGVAWHGDGGEMQEVEEEVQAGTKYAPEAMAEETPNEDANTDHAPSPTNHQNRNTTAPTPSPNGSDKENHPSSLPRPTTALKAPTGPFLSPTKTTTRIPLAPGTPNTRRLSPTKSLLSPTKTSLHLSTTHPWTPVDLDLEYSLFSHLASPASQSTAMTPGTLLASRLMAASGGLTSPEKAMSVEEWVRWRAEQGEAELRRRGEGLVSLFEREGGRGLGSLAGVEVVGGGAGGEGVA</sequence>
<accession>A0A4U0X730</accession>
<keyword evidence="5" id="KW-1185">Reference proteome</keyword>
<dbReference type="GO" id="GO:0046872">
    <property type="term" value="F:metal ion binding"/>
    <property type="evidence" value="ECO:0007669"/>
    <property type="project" value="UniProtKB-KW"/>
</dbReference>
<feature type="compositionally biased region" description="Basic residues" evidence="3">
    <location>
        <begin position="285"/>
        <end position="303"/>
    </location>
</feature>
<evidence type="ECO:0000313" key="4">
    <source>
        <dbReference type="EMBL" id="TKA70325.1"/>
    </source>
</evidence>
<evidence type="ECO:0000256" key="1">
    <source>
        <dbReference type="ARBA" id="ARBA00022723"/>
    </source>
</evidence>
<comment type="caution">
    <text evidence="4">The sequence shown here is derived from an EMBL/GenBank/DDBJ whole genome shotgun (WGS) entry which is preliminary data.</text>
</comment>
<feature type="compositionally biased region" description="Basic and acidic residues" evidence="3">
    <location>
        <begin position="473"/>
        <end position="484"/>
    </location>
</feature>
<evidence type="ECO:0000313" key="5">
    <source>
        <dbReference type="Proteomes" id="UP000309340"/>
    </source>
</evidence>
<dbReference type="InterPro" id="IPR051190">
    <property type="entry name" value="Baculoviral_IAP"/>
</dbReference>
<feature type="compositionally biased region" description="Acidic residues" evidence="3">
    <location>
        <begin position="402"/>
        <end position="423"/>
    </location>
</feature>
<dbReference type="AlphaFoldDB" id="A0A4U0X730"/>
<feature type="compositionally biased region" description="Basic residues" evidence="3">
    <location>
        <begin position="506"/>
        <end position="515"/>
    </location>
</feature>
<gene>
    <name evidence="4" type="ORF">B0A55_09630</name>
</gene>
<evidence type="ECO:0000256" key="3">
    <source>
        <dbReference type="SAM" id="MobiDB-lite"/>
    </source>
</evidence>